<dbReference type="EMBL" id="JAQQWI010000015">
    <property type="protein sequence ID" value="KAK8012507.1"/>
    <property type="molecule type" value="Genomic_DNA"/>
</dbReference>
<sequence length="411" mass="47012">MALSRIEQLSPELKQLVLTYATDWPSLRSAVLSCPAFYLAFKGAEQWIATRFVRNLIGPGALPEALLAQGLRSRATAGSGPESAETAESWLAAELRRKRHITDEELCVRDAIAMSRLHHIAERFVDEFISYCRFVPLPSGFPRPAYTFTKRPLTSTERTRISRALYLWEMWSRLHRCGAPCAQAGYRLTDDMHGMAEVTQHPFFSALPPWEKEQLQCVNGALSHFESTECVEPLFQNRLTFPNRRNMSEQERDLLHAFRNRSMVRLGLETLHEASIATDPARRAELLLQGQTVEELRRSRFPPQLSNTLNFFQSLQDNALGGLDGLELFMRGTSQRGEDVDSVPREVWSWVNTGIGWKLQNGYIDAERKVRHTEALNRVRYAGLVMWDYARLERTGVFRKDVGSWVVSLRN</sequence>
<protein>
    <submittedName>
        <fullName evidence="1">Uncharacterized protein</fullName>
    </submittedName>
</protein>
<accession>A0ABR1RGV1</accession>
<name>A0ABR1RGV1_9PEZI</name>
<keyword evidence="2" id="KW-1185">Reference proteome</keyword>
<proteinExistence type="predicted"/>
<evidence type="ECO:0000313" key="1">
    <source>
        <dbReference type="EMBL" id="KAK8012507.1"/>
    </source>
</evidence>
<comment type="caution">
    <text evidence="1">The sequence shown here is derived from an EMBL/GenBank/DDBJ whole genome shotgun (WGS) entry which is preliminary data.</text>
</comment>
<gene>
    <name evidence="1" type="ORF">PG991_009882</name>
</gene>
<reference evidence="1 2" key="1">
    <citation type="submission" date="2023-01" db="EMBL/GenBank/DDBJ databases">
        <title>Analysis of 21 Apiospora genomes using comparative genomics revels a genus with tremendous synthesis potential of carbohydrate active enzymes and secondary metabolites.</title>
        <authorList>
            <person name="Sorensen T."/>
        </authorList>
    </citation>
    <scope>NUCLEOTIDE SEQUENCE [LARGE SCALE GENOMIC DNA]</scope>
    <source>
        <strain evidence="1 2">CBS 20057</strain>
    </source>
</reference>
<evidence type="ECO:0000313" key="2">
    <source>
        <dbReference type="Proteomes" id="UP001396898"/>
    </source>
</evidence>
<organism evidence="1 2">
    <name type="scientific">Apiospora marii</name>
    <dbReference type="NCBI Taxonomy" id="335849"/>
    <lineage>
        <taxon>Eukaryota</taxon>
        <taxon>Fungi</taxon>
        <taxon>Dikarya</taxon>
        <taxon>Ascomycota</taxon>
        <taxon>Pezizomycotina</taxon>
        <taxon>Sordariomycetes</taxon>
        <taxon>Xylariomycetidae</taxon>
        <taxon>Amphisphaeriales</taxon>
        <taxon>Apiosporaceae</taxon>
        <taxon>Apiospora</taxon>
    </lineage>
</organism>
<dbReference type="Proteomes" id="UP001396898">
    <property type="component" value="Unassembled WGS sequence"/>
</dbReference>